<dbReference type="InterPro" id="IPR015947">
    <property type="entry name" value="PUA-like_sf"/>
</dbReference>
<dbReference type="PANTHER" id="PTHR42250:SF1">
    <property type="entry name" value="ASCH DOMAIN-CONTAINING PROTEIN"/>
    <property type="match status" value="1"/>
</dbReference>
<dbReference type="Pfam" id="PF04266">
    <property type="entry name" value="ASCH"/>
    <property type="match status" value="1"/>
</dbReference>
<evidence type="ECO:0000313" key="2">
    <source>
        <dbReference type="EMBL" id="PTL59437.1"/>
    </source>
</evidence>
<dbReference type="Proteomes" id="UP000240739">
    <property type="component" value="Unassembled WGS sequence"/>
</dbReference>
<sequence length="132" mass="15385">MQVLNFYSTIFADQLKRGRKTATIRLGDKSHKYKKNQAVMVTIGYQHSPREKIFDAVIDQVEVKRVKDLTPRDIEHDNPEFRRHEEMIHFLEQIYGKSVTMDDIVTVVRFSQIIENPPTFTDRLHGIGGAQN</sequence>
<evidence type="ECO:0000259" key="1">
    <source>
        <dbReference type="SMART" id="SM01022"/>
    </source>
</evidence>
<dbReference type="EMBL" id="PYYB01000001">
    <property type="protein sequence ID" value="PTL59437.1"/>
    <property type="molecule type" value="Genomic_DNA"/>
</dbReference>
<comment type="caution">
    <text evidence="2">The sequence shown here is derived from an EMBL/GenBank/DDBJ whole genome shotgun (WGS) entry which is preliminary data.</text>
</comment>
<dbReference type="SMART" id="SM01022">
    <property type="entry name" value="ASCH"/>
    <property type="match status" value="1"/>
</dbReference>
<dbReference type="InterPro" id="IPR007374">
    <property type="entry name" value="ASCH_domain"/>
</dbReference>
<organism evidence="2 3">
    <name type="scientific">Paraconexibacter algicola</name>
    <dbReference type="NCBI Taxonomy" id="2133960"/>
    <lineage>
        <taxon>Bacteria</taxon>
        <taxon>Bacillati</taxon>
        <taxon>Actinomycetota</taxon>
        <taxon>Thermoleophilia</taxon>
        <taxon>Solirubrobacterales</taxon>
        <taxon>Paraconexibacteraceae</taxon>
        <taxon>Paraconexibacter</taxon>
    </lineage>
</organism>
<feature type="domain" description="ASCH" evidence="1">
    <location>
        <begin position="4"/>
        <end position="114"/>
    </location>
</feature>
<accession>A0A2T4UJR2</accession>
<dbReference type="Gene3D" id="2.30.130.30">
    <property type="entry name" value="Hypothetical protein"/>
    <property type="match status" value="1"/>
</dbReference>
<dbReference type="SUPFAM" id="SSF88697">
    <property type="entry name" value="PUA domain-like"/>
    <property type="match status" value="1"/>
</dbReference>
<reference evidence="2 3" key="1">
    <citation type="submission" date="2018-03" db="EMBL/GenBank/DDBJ databases">
        <title>Aquarubrobacter algicola gen. nov., sp. nov., a novel actinobacterium isolated from shallow eutrophic lake during the end of cyanobacterial harmful algal blooms.</title>
        <authorList>
            <person name="Chun S.J."/>
        </authorList>
    </citation>
    <scope>NUCLEOTIDE SEQUENCE [LARGE SCALE GENOMIC DNA]</scope>
    <source>
        <strain evidence="2 3">Seoho-28</strain>
    </source>
</reference>
<keyword evidence="3" id="KW-1185">Reference proteome</keyword>
<proteinExistence type="predicted"/>
<dbReference type="OrthoDB" id="1633824at2"/>
<name>A0A2T4UJR2_9ACTN</name>
<evidence type="ECO:0000313" key="3">
    <source>
        <dbReference type="Proteomes" id="UP000240739"/>
    </source>
</evidence>
<gene>
    <name evidence="2" type="ORF">C7Y72_07120</name>
</gene>
<dbReference type="PANTHER" id="PTHR42250">
    <property type="entry name" value="ASCH DOMAIN-CONTAINING PROTEIN"/>
    <property type="match status" value="1"/>
</dbReference>
<protein>
    <submittedName>
        <fullName evidence="2">RNA-binding protein</fullName>
    </submittedName>
</protein>
<dbReference type="AlphaFoldDB" id="A0A2T4UJR2"/>
<dbReference type="RefSeq" id="WP_107568069.1">
    <property type="nucleotide sequence ID" value="NZ_PYYB01000001.1"/>
</dbReference>